<keyword evidence="1" id="KW-1133">Transmembrane helix</keyword>
<dbReference type="RefSeq" id="WP_187819920.1">
    <property type="nucleotide sequence ID" value="NZ_JACTVJ010000045.1"/>
</dbReference>
<feature type="transmembrane region" description="Helical" evidence="1">
    <location>
        <begin position="30"/>
        <end position="46"/>
    </location>
</feature>
<name>A0ABR7SY83_9ACTN</name>
<evidence type="ECO:0000313" key="2">
    <source>
        <dbReference type="EMBL" id="MBC9719516.1"/>
    </source>
</evidence>
<evidence type="ECO:0000256" key="1">
    <source>
        <dbReference type="SAM" id="Phobius"/>
    </source>
</evidence>
<keyword evidence="1" id="KW-0472">Membrane</keyword>
<evidence type="ECO:0000313" key="3">
    <source>
        <dbReference type="Proteomes" id="UP000642284"/>
    </source>
</evidence>
<sequence>MRVAPFVLAALCFGGYLVIAAFRELTTLETVLLQVLGLFLSLFWSWREARRVGFRLGQAQLQATVRPAFRRAVSLYRAMQRAASNVVTYRQELQRLGRLDGRVPLAEADSRLGILEAQLRMQIDTVDDALEDWNDLAPAEVAAMREKLRNEYEAEPATTVNGTR</sequence>
<keyword evidence="3" id="KW-1185">Reference proteome</keyword>
<comment type="caution">
    <text evidence="2">The sequence shown here is derived from an EMBL/GenBank/DDBJ whole genome shotgun (WGS) entry which is preliminary data.</text>
</comment>
<dbReference type="EMBL" id="JACTVJ010000045">
    <property type="protein sequence ID" value="MBC9719516.1"/>
    <property type="molecule type" value="Genomic_DNA"/>
</dbReference>
<keyword evidence="1" id="KW-0812">Transmembrane</keyword>
<organism evidence="2 3">
    <name type="scientific">Streptomyces polyasparticus</name>
    <dbReference type="NCBI Taxonomy" id="2767826"/>
    <lineage>
        <taxon>Bacteria</taxon>
        <taxon>Bacillati</taxon>
        <taxon>Actinomycetota</taxon>
        <taxon>Actinomycetes</taxon>
        <taxon>Kitasatosporales</taxon>
        <taxon>Streptomycetaceae</taxon>
        <taxon>Streptomyces</taxon>
    </lineage>
</organism>
<reference evidence="2 3" key="1">
    <citation type="submission" date="2020-08" db="EMBL/GenBank/DDBJ databases">
        <title>Genemic of Streptomyces polyaspartic.</title>
        <authorList>
            <person name="Liu W."/>
        </authorList>
    </citation>
    <scope>NUCLEOTIDE SEQUENCE [LARGE SCALE GENOMIC DNA]</scope>
    <source>
        <strain evidence="2 3">TRM66268-LWL</strain>
    </source>
</reference>
<accession>A0ABR7SY83</accession>
<protein>
    <submittedName>
        <fullName evidence="2">Uncharacterized protein</fullName>
    </submittedName>
</protein>
<dbReference type="Proteomes" id="UP000642284">
    <property type="component" value="Unassembled WGS sequence"/>
</dbReference>
<gene>
    <name evidence="2" type="ORF">H9Y04_44160</name>
</gene>
<proteinExistence type="predicted"/>